<sequence>MGIRFKGARRLIVLKAFCVFSRNREILVYEKVDKKTGQAFLRPIGGKIEFGERSSEAIQREVYEETGQKIKELKLLGVLENIFTQAGDLHHEVDFVYDAKFANEDIYNLERIEVREGENLYFANWKSVNELQKSDPPFVPPDILKLLNQ</sequence>
<accession>A0A2R6A869</accession>
<evidence type="ECO:0000313" key="4">
    <source>
        <dbReference type="EMBL" id="PSN82518.1"/>
    </source>
</evidence>
<dbReference type="SUPFAM" id="SSF55811">
    <property type="entry name" value="Nudix"/>
    <property type="match status" value="1"/>
</dbReference>
<organism evidence="4 5">
    <name type="scientific">Candidatus Marsarchaeota G1 archaeon OSP_D</name>
    <dbReference type="NCBI Taxonomy" id="1978155"/>
    <lineage>
        <taxon>Archaea</taxon>
        <taxon>Candidatus Marsarchaeota</taxon>
        <taxon>Candidatus Marsarchaeota group 1</taxon>
    </lineage>
</organism>
<dbReference type="GO" id="GO:0016787">
    <property type="term" value="F:hydrolase activity"/>
    <property type="evidence" value="ECO:0007669"/>
    <property type="project" value="UniProtKB-KW"/>
</dbReference>
<comment type="cofactor">
    <cofactor evidence="1">
        <name>Mg(2+)</name>
        <dbReference type="ChEBI" id="CHEBI:18420"/>
    </cofactor>
</comment>
<dbReference type="AlphaFoldDB" id="A0A2R6A869"/>
<reference evidence="4 5" key="1">
    <citation type="submission" date="2017-04" db="EMBL/GenBank/DDBJ databases">
        <title>Novel microbial lineages endemic to geothermal iron-oxide mats fill important gaps in the evolutionary history of Archaea.</title>
        <authorList>
            <person name="Jay Z.J."/>
            <person name="Beam J.P."/>
            <person name="Dlakic M."/>
            <person name="Rusch D.B."/>
            <person name="Kozubal M.A."/>
            <person name="Inskeep W.P."/>
        </authorList>
    </citation>
    <scope>NUCLEOTIDE SEQUENCE [LARGE SCALE GENOMIC DNA]</scope>
    <source>
        <strain evidence="4">OSP_D</strain>
    </source>
</reference>
<dbReference type="EMBL" id="NEXC01000068">
    <property type="protein sequence ID" value="PSN82518.1"/>
    <property type="molecule type" value="Genomic_DNA"/>
</dbReference>
<dbReference type="InterPro" id="IPR020084">
    <property type="entry name" value="NUDIX_hydrolase_CS"/>
</dbReference>
<feature type="domain" description="Nudix hydrolase" evidence="3">
    <location>
        <begin position="10"/>
        <end position="149"/>
    </location>
</feature>
<dbReference type="InterPro" id="IPR015797">
    <property type="entry name" value="NUDIX_hydrolase-like_dom_sf"/>
</dbReference>
<comment type="caution">
    <text evidence="4">The sequence shown here is derived from an EMBL/GenBank/DDBJ whole genome shotgun (WGS) entry which is preliminary data.</text>
</comment>
<dbReference type="PROSITE" id="PS00893">
    <property type="entry name" value="NUDIX_BOX"/>
    <property type="match status" value="1"/>
</dbReference>
<protein>
    <recommendedName>
        <fullName evidence="3">Nudix hydrolase domain-containing protein</fullName>
    </recommendedName>
</protein>
<name>A0A2R6A869_9ARCH</name>
<dbReference type="Pfam" id="PF00293">
    <property type="entry name" value="NUDIX"/>
    <property type="match status" value="1"/>
</dbReference>
<dbReference type="PANTHER" id="PTHR43046:SF14">
    <property type="entry name" value="MUTT_NUDIX FAMILY PROTEIN"/>
    <property type="match status" value="1"/>
</dbReference>
<dbReference type="PANTHER" id="PTHR43046">
    <property type="entry name" value="GDP-MANNOSE MANNOSYL HYDROLASE"/>
    <property type="match status" value="1"/>
</dbReference>
<evidence type="ECO:0000256" key="2">
    <source>
        <dbReference type="ARBA" id="ARBA00022801"/>
    </source>
</evidence>
<evidence type="ECO:0000256" key="1">
    <source>
        <dbReference type="ARBA" id="ARBA00001946"/>
    </source>
</evidence>
<proteinExistence type="predicted"/>
<evidence type="ECO:0000259" key="3">
    <source>
        <dbReference type="PROSITE" id="PS51462"/>
    </source>
</evidence>
<evidence type="ECO:0000313" key="5">
    <source>
        <dbReference type="Proteomes" id="UP000240880"/>
    </source>
</evidence>
<keyword evidence="2" id="KW-0378">Hydrolase</keyword>
<dbReference type="Gene3D" id="3.90.79.10">
    <property type="entry name" value="Nucleoside Triphosphate Pyrophosphohydrolase"/>
    <property type="match status" value="1"/>
</dbReference>
<dbReference type="PROSITE" id="PS51462">
    <property type="entry name" value="NUDIX"/>
    <property type="match status" value="1"/>
</dbReference>
<dbReference type="InterPro" id="IPR000086">
    <property type="entry name" value="NUDIX_hydrolase_dom"/>
</dbReference>
<dbReference type="CDD" id="cd04688">
    <property type="entry name" value="NUDIX_Hydrolase"/>
    <property type="match status" value="1"/>
</dbReference>
<dbReference type="Proteomes" id="UP000240880">
    <property type="component" value="Unassembled WGS sequence"/>
</dbReference>
<gene>
    <name evidence="4" type="ORF">B9Q01_07775</name>
</gene>